<evidence type="ECO:0000259" key="2">
    <source>
        <dbReference type="Pfam" id="PF13859"/>
    </source>
</evidence>
<dbReference type="GO" id="GO:0004308">
    <property type="term" value="F:exo-alpha-sialidase activity"/>
    <property type="evidence" value="ECO:0007669"/>
    <property type="project" value="InterPro"/>
</dbReference>
<evidence type="ECO:0000313" key="3">
    <source>
        <dbReference type="EMBL" id="EKF28247.1"/>
    </source>
</evidence>
<dbReference type="CDD" id="cd15482">
    <property type="entry name" value="Sialidase_non-viral"/>
    <property type="match status" value="1"/>
</dbReference>
<dbReference type="InterPro" id="IPR008377">
    <property type="entry name" value="Sialidase_trypan"/>
</dbReference>
<keyword evidence="4" id="KW-1185">Reference proteome</keyword>
<dbReference type="InterPro" id="IPR011040">
    <property type="entry name" value="Sialidase"/>
</dbReference>
<evidence type="ECO:0000256" key="1">
    <source>
        <dbReference type="SAM" id="SignalP"/>
    </source>
</evidence>
<dbReference type="Proteomes" id="UP000007350">
    <property type="component" value="Unassembled WGS sequence"/>
</dbReference>
<dbReference type="EMBL" id="AHKC01016316">
    <property type="protein sequence ID" value="EKF28247.1"/>
    <property type="molecule type" value="Genomic_DNA"/>
</dbReference>
<feature type="non-terminal residue" evidence="3">
    <location>
        <position position="278"/>
    </location>
</feature>
<dbReference type="Gene3D" id="2.120.10.10">
    <property type="match status" value="1"/>
</dbReference>
<feature type="domain" description="Sialidase" evidence="2">
    <location>
        <begin position="75"/>
        <end position="278"/>
    </location>
</feature>
<name>K2NGZ3_TRYCR</name>
<protein>
    <submittedName>
        <fullName evidence="3">Trans-sialidase, putative</fullName>
    </submittedName>
</protein>
<accession>K2NGZ3</accession>
<dbReference type="Pfam" id="PF13859">
    <property type="entry name" value="BNR_3"/>
    <property type="match status" value="1"/>
</dbReference>
<sequence length="278" mass="29390">MSRRVFTSAVLLPLLIVMMCCGICGATPAIEEVGKNDLINIQKLQSVNLFVPQKTPVLPKEGGGEGTRRNSFVSPSLVSAGGVMAVIAEGFMPHVSSGGTKLQALQSDIVAVHLNSSWGLASLVAEVDNGTLRAHTVFRTAKERDFVGIASSPKTVSQGNKVFLIVGSHKLKHDTSDNSWTPGDLDVQLVVGEATQSPDGKPSGMIKWGDPKPLLKKETLQTEDRVNYIFPGAGSGVLMENGMLVFPVGGVDKAGKSVSMIVYSRDNGSSWVLSEGVS</sequence>
<reference evidence="3 4" key="1">
    <citation type="journal article" date="2012" name="BMC Genomics">
        <title>Comparative genomic analysis of human infective Trypanosoma cruzi lineages with the bat-restricted subspecies T. cruzi marinkellei.</title>
        <authorList>
            <person name="Franzen O."/>
            <person name="Talavera-Lopez C."/>
            <person name="Ochaya S."/>
            <person name="Butler C.E."/>
            <person name="Messenger L.A."/>
            <person name="Lewis M.D."/>
            <person name="Llewellyn M.S."/>
            <person name="Marinkelle C.J."/>
            <person name="Tyler K.M."/>
            <person name="Miles M.A."/>
            <person name="Andersson B."/>
        </authorList>
    </citation>
    <scope>NUCLEOTIDE SEQUENCE [LARGE SCALE GENOMIC DNA]</scope>
    <source>
        <strain evidence="3 4">B7</strain>
    </source>
</reference>
<evidence type="ECO:0000313" key="4">
    <source>
        <dbReference type="Proteomes" id="UP000007350"/>
    </source>
</evidence>
<organism evidence="3 4">
    <name type="scientific">Trypanosoma cruzi marinkellei</name>
    <dbReference type="NCBI Taxonomy" id="85056"/>
    <lineage>
        <taxon>Eukaryota</taxon>
        <taxon>Discoba</taxon>
        <taxon>Euglenozoa</taxon>
        <taxon>Kinetoplastea</taxon>
        <taxon>Metakinetoplastina</taxon>
        <taxon>Trypanosomatida</taxon>
        <taxon>Trypanosomatidae</taxon>
        <taxon>Trypanosoma</taxon>
        <taxon>Schizotrypanum</taxon>
    </lineage>
</organism>
<dbReference type="SUPFAM" id="SSF50939">
    <property type="entry name" value="Sialidases"/>
    <property type="match status" value="1"/>
</dbReference>
<dbReference type="AlphaFoldDB" id="K2NGZ3"/>
<keyword evidence="1" id="KW-0732">Signal</keyword>
<feature type="chain" id="PRO_5003862280" evidence="1">
    <location>
        <begin position="27"/>
        <end position="278"/>
    </location>
</feature>
<dbReference type="InterPro" id="IPR036278">
    <property type="entry name" value="Sialidase_sf"/>
</dbReference>
<feature type="signal peptide" evidence="1">
    <location>
        <begin position="1"/>
        <end position="26"/>
    </location>
</feature>
<dbReference type="PRINTS" id="PR01803">
    <property type="entry name" value="TCSIALIDASE"/>
</dbReference>
<proteinExistence type="predicted"/>
<gene>
    <name evidence="3" type="ORF">MOQ_008013</name>
</gene>
<comment type="caution">
    <text evidence="3">The sequence shown here is derived from an EMBL/GenBank/DDBJ whole genome shotgun (WGS) entry which is preliminary data.</text>
</comment>